<dbReference type="Gene3D" id="3.40.190.290">
    <property type="match status" value="1"/>
</dbReference>
<dbReference type="InterPro" id="IPR036390">
    <property type="entry name" value="WH_DNA-bd_sf"/>
</dbReference>
<evidence type="ECO:0000256" key="4">
    <source>
        <dbReference type="ARBA" id="ARBA00023163"/>
    </source>
</evidence>
<dbReference type="AlphaFoldDB" id="A0A6S7DWU3"/>
<gene>
    <name evidence="6" type="primary">dmlR_9</name>
    <name evidence="6" type="ORF">LMG26858_03170</name>
</gene>
<dbReference type="SUPFAM" id="SSF53850">
    <property type="entry name" value="Periplasmic binding protein-like II"/>
    <property type="match status" value="1"/>
</dbReference>
<dbReference type="PANTHER" id="PTHR30537:SF5">
    <property type="entry name" value="HTH-TYPE TRANSCRIPTIONAL ACTIVATOR TTDR-RELATED"/>
    <property type="match status" value="1"/>
</dbReference>
<comment type="similarity">
    <text evidence="1">Belongs to the LysR transcriptional regulatory family.</text>
</comment>
<dbReference type="EMBL" id="CADILG010000023">
    <property type="protein sequence ID" value="CAB3879876.1"/>
    <property type="molecule type" value="Genomic_DNA"/>
</dbReference>
<dbReference type="Pfam" id="PF03466">
    <property type="entry name" value="LysR_substrate"/>
    <property type="match status" value="1"/>
</dbReference>
<evidence type="ECO:0000313" key="7">
    <source>
        <dbReference type="Proteomes" id="UP000494117"/>
    </source>
</evidence>
<evidence type="ECO:0000256" key="1">
    <source>
        <dbReference type="ARBA" id="ARBA00009437"/>
    </source>
</evidence>
<dbReference type="InterPro" id="IPR036388">
    <property type="entry name" value="WH-like_DNA-bd_sf"/>
</dbReference>
<organism evidence="6 7">
    <name type="scientific">Achromobacter anxifer</name>
    <dbReference type="NCBI Taxonomy" id="1287737"/>
    <lineage>
        <taxon>Bacteria</taxon>
        <taxon>Pseudomonadati</taxon>
        <taxon>Pseudomonadota</taxon>
        <taxon>Betaproteobacteria</taxon>
        <taxon>Burkholderiales</taxon>
        <taxon>Alcaligenaceae</taxon>
        <taxon>Achromobacter</taxon>
    </lineage>
</organism>
<dbReference type="PANTHER" id="PTHR30537">
    <property type="entry name" value="HTH-TYPE TRANSCRIPTIONAL REGULATOR"/>
    <property type="match status" value="1"/>
</dbReference>
<dbReference type="GO" id="GO:0003700">
    <property type="term" value="F:DNA-binding transcription factor activity"/>
    <property type="evidence" value="ECO:0007669"/>
    <property type="project" value="InterPro"/>
</dbReference>
<proteinExistence type="inferred from homology"/>
<dbReference type="InterPro" id="IPR005119">
    <property type="entry name" value="LysR_subst-bd"/>
</dbReference>
<dbReference type="InterPro" id="IPR058163">
    <property type="entry name" value="LysR-type_TF_proteobact-type"/>
</dbReference>
<dbReference type="GO" id="GO:0043565">
    <property type="term" value="F:sequence-specific DNA binding"/>
    <property type="evidence" value="ECO:0007669"/>
    <property type="project" value="TreeGrafter"/>
</dbReference>
<dbReference type="Pfam" id="PF00126">
    <property type="entry name" value="HTH_1"/>
    <property type="match status" value="1"/>
</dbReference>
<protein>
    <submittedName>
        <fullName evidence="6">HTH-type transcriptional regulator DmlR</fullName>
    </submittedName>
</protein>
<dbReference type="InterPro" id="IPR000847">
    <property type="entry name" value="LysR_HTH_N"/>
</dbReference>
<evidence type="ECO:0000313" key="6">
    <source>
        <dbReference type="EMBL" id="CAB3879876.1"/>
    </source>
</evidence>
<reference evidence="6 7" key="1">
    <citation type="submission" date="2020-04" db="EMBL/GenBank/DDBJ databases">
        <authorList>
            <person name="De Canck E."/>
        </authorList>
    </citation>
    <scope>NUCLEOTIDE SEQUENCE [LARGE SCALE GENOMIC DNA]</scope>
    <source>
        <strain evidence="6 7">LMG 26858</strain>
    </source>
</reference>
<name>A0A6S7DWU3_9BURK</name>
<keyword evidence="3" id="KW-0238">DNA-binding</keyword>
<dbReference type="CDD" id="cd08422">
    <property type="entry name" value="PBP2_CrgA_like"/>
    <property type="match status" value="1"/>
</dbReference>
<dbReference type="Proteomes" id="UP000494117">
    <property type="component" value="Unassembled WGS sequence"/>
</dbReference>
<accession>A0A6S7DWU3</accession>
<dbReference type="PROSITE" id="PS50931">
    <property type="entry name" value="HTH_LYSR"/>
    <property type="match status" value="1"/>
</dbReference>
<feature type="domain" description="HTH lysR-type" evidence="5">
    <location>
        <begin position="2"/>
        <end position="59"/>
    </location>
</feature>
<sequence length="301" mass="32342">MVDLNDVALFVQVVQAGSFAEAARRAGMPSNTLSRRIQQLEAALGARLLHRSTRKLTLTEAGAAFHARCADSVEILAEAATDLAEDGPSPGGRIRVAAPADFFNWFPVDWMAEFLRAYPKVKLEFALSDSRADLVSERIDVAIRGGEVQEPTLVARRIGTGRHSLVASPAYLAERGMPQAPEDLPSHDCIVMSSASGRPVWRLIGPEGAIEVPVSGRFHANSAQALLQAALSGLGISLLPDVMSAAHIRDGRLVAVLSSYGVAGVDLHLVYQSRRQLPRAVQAFVEFTMAKIRESGLVCLN</sequence>
<dbReference type="Gene3D" id="1.10.10.10">
    <property type="entry name" value="Winged helix-like DNA-binding domain superfamily/Winged helix DNA-binding domain"/>
    <property type="match status" value="1"/>
</dbReference>
<dbReference type="SUPFAM" id="SSF46785">
    <property type="entry name" value="Winged helix' DNA-binding domain"/>
    <property type="match status" value="1"/>
</dbReference>
<keyword evidence="7" id="KW-1185">Reference proteome</keyword>
<dbReference type="GO" id="GO:0006351">
    <property type="term" value="P:DNA-templated transcription"/>
    <property type="evidence" value="ECO:0007669"/>
    <property type="project" value="TreeGrafter"/>
</dbReference>
<evidence type="ECO:0000256" key="3">
    <source>
        <dbReference type="ARBA" id="ARBA00023125"/>
    </source>
</evidence>
<keyword evidence="4" id="KW-0804">Transcription</keyword>
<dbReference type="RefSeq" id="WP_175207991.1">
    <property type="nucleotide sequence ID" value="NZ_CADILG010000023.1"/>
</dbReference>
<dbReference type="FunFam" id="1.10.10.10:FF:000001">
    <property type="entry name" value="LysR family transcriptional regulator"/>
    <property type="match status" value="1"/>
</dbReference>
<evidence type="ECO:0000259" key="5">
    <source>
        <dbReference type="PROSITE" id="PS50931"/>
    </source>
</evidence>
<evidence type="ECO:0000256" key="2">
    <source>
        <dbReference type="ARBA" id="ARBA00023015"/>
    </source>
</evidence>
<keyword evidence="2" id="KW-0805">Transcription regulation</keyword>